<dbReference type="SUPFAM" id="SSF52440">
    <property type="entry name" value="PreATP-grasp domain"/>
    <property type="match status" value="1"/>
</dbReference>
<dbReference type="PANTHER" id="PTHR23132:SF23">
    <property type="entry name" value="D-ALANINE--D-ALANINE LIGASE B"/>
    <property type="match status" value="1"/>
</dbReference>
<feature type="non-terminal residue" evidence="6">
    <location>
        <position position="223"/>
    </location>
</feature>
<dbReference type="SUPFAM" id="SSF56059">
    <property type="entry name" value="Glutathione synthetase ATP-binding domain-like"/>
    <property type="match status" value="1"/>
</dbReference>
<keyword evidence="4" id="KW-0067">ATP-binding</keyword>
<evidence type="ECO:0000259" key="5">
    <source>
        <dbReference type="PROSITE" id="PS50975"/>
    </source>
</evidence>
<name>A0ABT5TVK0_9MICO</name>
<organism evidence="6 7">
    <name type="scientific">Georgenia halotolerans</name>
    <dbReference type="NCBI Taxonomy" id="3028317"/>
    <lineage>
        <taxon>Bacteria</taxon>
        <taxon>Bacillati</taxon>
        <taxon>Actinomycetota</taxon>
        <taxon>Actinomycetes</taxon>
        <taxon>Micrococcales</taxon>
        <taxon>Bogoriellaceae</taxon>
        <taxon>Georgenia</taxon>
    </lineage>
</organism>
<dbReference type="InterPro" id="IPR011127">
    <property type="entry name" value="Dala_Dala_lig_N"/>
</dbReference>
<evidence type="ECO:0000313" key="6">
    <source>
        <dbReference type="EMBL" id="MDD9206091.1"/>
    </source>
</evidence>
<keyword evidence="2 6" id="KW-0436">Ligase</keyword>
<protein>
    <submittedName>
        <fullName evidence="6">D-alanine--D-alanine ligase</fullName>
    </submittedName>
</protein>
<reference evidence="6" key="1">
    <citation type="submission" date="2023-02" db="EMBL/GenBank/DDBJ databases">
        <title>Georgenia sp.10Sc9-8, isolated from a soil sample collected from the Taklamakan desert.</title>
        <authorList>
            <person name="Liu S."/>
        </authorList>
    </citation>
    <scope>NUCLEOTIDE SEQUENCE</scope>
    <source>
        <strain evidence="6">10Sc9-8</strain>
    </source>
</reference>
<dbReference type="PANTHER" id="PTHR23132">
    <property type="entry name" value="D-ALANINE--D-ALANINE LIGASE"/>
    <property type="match status" value="1"/>
</dbReference>
<dbReference type="GO" id="GO:0016874">
    <property type="term" value="F:ligase activity"/>
    <property type="evidence" value="ECO:0007669"/>
    <property type="project" value="UniProtKB-KW"/>
</dbReference>
<keyword evidence="4" id="KW-0547">Nucleotide-binding</keyword>
<dbReference type="EMBL" id="JARACI010000775">
    <property type="protein sequence ID" value="MDD9206091.1"/>
    <property type="molecule type" value="Genomic_DNA"/>
</dbReference>
<comment type="similarity">
    <text evidence="1">Belongs to the D-alanine--D-alanine ligase family.</text>
</comment>
<comment type="caution">
    <text evidence="6">The sequence shown here is derived from an EMBL/GenBank/DDBJ whole genome shotgun (WGS) entry which is preliminary data.</text>
</comment>
<accession>A0ABT5TVK0</accession>
<evidence type="ECO:0000256" key="3">
    <source>
        <dbReference type="ARBA" id="ARBA00023316"/>
    </source>
</evidence>
<dbReference type="InterPro" id="IPR011095">
    <property type="entry name" value="Dala_Dala_lig_C"/>
</dbReference>
<dbReference type="Pfam" id="PF01820">
    <property type="entry name" value="Dala_Dala_lig_N"/>
    <property type="match status" value="1"/>
</dbReference>
<evidence type="ECO:0000256" key="4">
    <source>
        <dbReference type="PROSITE-ProRule" id="PRU00409"/>
    </source>
</evidence>
<dbReference type="Gene3D" id="3.30.470.20">
    <property type="entry name" value="ATP-grasp fold, B domain"/>
    <property type="match status" value="1"/>
</dbReference>
<dbReference type="InterPro" id="IPR016185">
    <property type="entry name" value="PreATP-grasp_dom_sf"/>
</dbReference>
<keyword evidence="3" id="KW-0961">Cell wall biogenesis/degradation</keyword>
<dbReference type="Proteomes" id="UP001165561">
    <property type="component" value="Unassembled WGS sequence"/>
</dbReference>
<dbReference type="PROSITE" id="PS50975">
    <property type="entry name" value="ATP_GRASP"/>
    <property type="match status" value="1"/>
</dbReference>
<evidence type="ECO:0000256" key="1">
    <source>
        <dbReference type="ARBA" id="ARBA00010871"/>
    </source>
</evidence>
<evidence type="ECO:0000256" key="2">
    <source>
        <dbReference type="ARBA" id="ARBA00022598"/>
    </source>
</evidence>
<keyword evidence="7" id="KW-1185">Reference proteome</keyword>
<feature type="domain" description="ATP-grasp" evidence="5">
    <location>
        <begin position="99"/>
        <end position="197"/>
    </location>
</feature>
<dbReference type="Gene3D" id="3.40.50.20">
    <property type="match status" value="1"/>
</dbReference>
<proteinExistence type="inferred from homology"/>
<sequence length="223" mass="23027">MDVAILAGGLSHERDVSVRSGRRVAGVLQDAGARVQVHDVDADLIPSLRAQRPDVVWPLVHGSTGEDGSLQHLLDLLDLPYVGSDAAACRLASHKPVAKTLLRAAGVATPASASLPQSVFRQMGAQAVLSAVLKNLGLPLVVKPADGGSALGVTMVTTTDQLPEAMVSCFAYGDEALIESAVAGTEVAVSVVDLGDGPRALPPVEIVTDGAYDYDARYNAGRT</sequence>
<dbReference type="Pfam" id="PF07478">
    <property type="entry name" value="Dala_Dala_lig_C"/>
    <property type="match status" value="1"/>
</dbReference>
<gene>
    <name evidence="6" type="ORF">PU560_06345</name>
</gene>
<evidence type="ECO:0000313" key="7">
    <source>
        <dbReference type="Proteomes" id="UP001165561"/>
    </source>
</evidence>
<dbReference type="InterPro" id="IPR011761">
    <property type="entry name" value="ATP-grasp"/>
</dbReference>